<dbReference type="AlphaFoldDB" id="A0A6A5XGY5"/>
<accession>A0A6A5XGY5</accession>
<feature type="chain" id="PRO_5025517825" description="Cellulose-binding family II protein" evidence="1">
    <location>
        <begin position="20"/>
        <end position="302"/>
    </location>
</feature>
<dbReference type="GeneID" id="54282774"/>
<protein>
    <recommendedName>
        <fullName evidence="4">Cellulose-binding family II protein</fullName>
    </recommendedName>
</protein>
<evidence type="ECO:0008006" key="4">
    <source>
        <dbReference type="Google" id="ProtNLM"/>
    </source>
</evidence>
<dbReference type="SUPFAM" id="SSF55486">
    <property type="entry name" value="Metalloproteases ('zincins'), catalytic domain"/>
    <property type="match status" value="1"/>
</dbReference>
<evidence type="ECO:0000256" key="1">
    <source>
        <dbReference type="SAM" id="SignalP"/>
    </source>
</evidence>
<proteinExistence type="predicted"/>
<name>A0A6A5XGY5_9PLEO</name>
<dbReference type="PANTHER" id="PTHR35606">
    <property type="entry name" value="CELLULOSE-BINDING FAMILY II PROTEIN"/>
    <property type="match status" value="1"/>
</dbReference>
<evidence type="ECO:0000313" key="3">
    <source>
        <dbReference type="Proteomes" id="UP000799778"/>
    </source>
</evidence>
<dbReference type="OrthoDB" id="94998at2759"/>
<dbReference type="EMBL" id="ML978074">
    <property type="protein sequence ID" value="KAF2011624.1"/>
    <property type="molecule type" value="Genomic_DNA"/>
</dbReference>
<reference evidence="2" key="1">
    <citation type="journal article" date="2020" name="Stud. Mycol.">
        <title>101 Dothideomycetes genomes: a test case for predicting lifestyles and emergence of pathogens.</title>
        <authorList>
            <person name="Haridas S."/>
            <person name="Albert R."/>
            <person name="Binder M."/>
            <person name="Bloem J."/>
            <person name="Labutti K."/>
            <person name="Salamov A."/>
            <person name="Andreopoulos B."/>
            <person name="Baker S."/>
            <person name="Barry K."/>
            <person name="Bills G."/>
            <person name="Bluhm B."/>
            <person name="Cannon C."/>
            <person name="Castanera R."/>
            <person name="Culley D."/>
            <person name="Daum C."/>
            <person name="Ezra D."/>
            <person name="Gonzalez J."/>
            <person name="Henrissat B."/>
            <person name="Kuo A."/>
            <person name="Liang C."/>
            <person name="Lipzen A."/>
            <person name="Lutzoni F."/>
            <person name="Magnuson J."/>
            <person name="Mondo S."/>
            <person name="Nolan M."/>
            <person name="Ohm R."/>
            <person name="Pangilinan J."/>
            <person name="Park H.-J."/>
            <person name="Ramirez L."/>
            <person name="Alfaro M."/>
            <person name="Sun H."/>
            <person name="Tritt A."/>
            <person name="Yoshinaga Y."/>
            <person name="Zwiers L.-H."/>
            <person name="Turgeon B."/>
            <person name="Goodwin S."/>
            <person name="Spatafora J."/>
            <person name="Crous P."/>
            <person name="Grigoriev I."/>
        </authorList>
    </citation>
    <scope>NUCLEOTIDE SEQUENCE</scope>
    <source>
        <strain evidence="2">CBS 175.79</strain>
    </source>
</reference>
<evidence type="ECO:0000313" key="2">
    <source>
        <dbReference type="EMBL" id="KAF2011624.1"/>
    </source>
</evidence>
<dbReference type="PANTHER" id="PTHR35606:SF4">
    <property type="entry name" value="CELLULOSE-BINDING FAMILY II PROTEIN"/>
    <property type="match status" value="1"/>
</dbReference>
<sequence>MVKINSLLALAAIGTGALAHPTIKKIDRRFCSLEERSVFARDDLTSRAVIPKATTWNPPSNMVTALDQVWARTLQENPQGLQDKNWITDQLMANNGSINYCVRWNHNGKSTAAARAKTVTALQRNLQKWFDVLVGFEGFPLTKLNVKVVGYAVKNKNLLEGDTSGLDIYTTTDPDGVPECDVRCYRAAHLDGNLSQCPGGADSRYDISLWLDQSLEGKMGGFGYNWGQELGPDYFLNNIDSENIHILEHEMGHGFGLLDFYDWTPQGQTNFIMMAGSAMEVTEFDAWMLRDWYRKLKAVRGW</sequence>
<dbReference type="Proteomes" id="UP000799778">
    <property type="component" value="Unassembled WGS sequence"/>
</dbReference>
<dbReference type="RefSeq" id="XP_033379963.1">
    <property type="nucleotide sequence ID" value="XM_033525377.1"/>
</dbReference>
<organism evidence="2 3">
    <name type="scientific">Aaosphaeria arxii CBS 175.79</name>
    <dbReference type="NCBI Taxonomy" id="1450172"/>
    <lineage>
        <taxon>Eukaryota</taxon>
        <taxon>Fungi</taxon>
        <taxon>Dikarya</taxon>
        <taxon>Ascomycota</taxon>
        <taxon>Pezizomycotina</taxon>
        <taxon>Dothideomycetes</taxon>
        <taxon>Pleosporomycetidae</taxon>
        <taxon>Pleosporales</taxon>
        <taxon>Pleosporales incertae sedis</taxon>
        <taxon>Aaosphaeria</taxon>
    </lineage>
</organism>
<feature type="signal peptide" evidence="1">
    <location>
        <begin position="1"/>
        <end position="19"/>
    </location>
</feature>
<keyword evidence="3" id="KW-1185">Reference proteome</keyword>
<gene>
    <name evidence="2" type="ORF">BU24DRAFT_398275</name>
</gene>
<keyword evidence="1" id="KW-0732">Signal</keyword>